<dbReference type="Pfam" id="PF05504">
    <property type="entry name" value="Spore_GerAC"/>
    <property type="match status" value="1"/>
</dbReference>
<evidence type="ECO:0000256" key="2">
    <source>
        <dbReference type="ARBA" id="ARBA00007886"/>
    </source>
</evidence>
<organism evidence="10 11">
    <name type="scientific">Cytobacillus oceanisediminis</name>
    <dbReference type="NCBI Taxonomy" id="665099"/>
    <lineage>
        <taxon>Bacteria</taxon>
        <taxon>Bacillati</taxon>
        <taxon>Bacillota</taxon>
        <taxon>Bacilli</taxon>
        <taxon>Bacillales</taxon>
        <taxon>Bacillaceae</taxon>
        <taxon>Cytobacillus</taxon>
    </lineage>
</organism>
<evidence type="ECO:0000256" key="4">
    <source>
        <dbReference type="ARBA" id="ARBA00022729"/>
    </source>
</evidence>
<dbReference type="InterPro" id="IPR057336">
    <property type="entry name" value="GerAC_N"/>
</dbReference>
<dbReference type="AlphaFoldDB" id="A0A2V3A8I4"/>
<feature type="domain" description="Spore germination GerAC-like C-terminal" evidence="8">
    <location>
        <begin position="199"/>
        <end position="360"/>
    </location>
</feature>
<dbReference type="InterPro" id="IPR038501">
    <property type="entry name" value="Spore_GerAC_C_sf"/>
</dbReference>
<dbReference type="InterPro" id="IPR008844">
    <property type="entry name" value="Spore_GerAC-like"/>
</dbReference>
<gene>
    <name evidence="10" type="ORF">DFO73_101644</name>
</gene>
<dbReference type="Proteomes" id="UP000247150">
    <property type="component" value="Unassembled WGS sequence"/>
</dbReference>
<sequence>MKKWRKHHVLFLLLVCIVCLFGCSRTRIIDKISIVHVFGFDQADNGELIGTALFPEYTKSKDSDQIHYLEEQAPTGDLFVPKMATLTSAPVELAKIRVLLFGKSYAEAGIQDMVERFILNPQLGTNIQIAVSTHSARETLNTFKKEKTLTLAERIQHNMQGQALPNMNLHVFLNHFYGEGMDAYVPMLTIDEKDRVKIEGIGIFKDDKLKLHLKPEQTILFSFIEDDRTQATYQIELDENDRREKITVRAFQSKSNWDWDQKKEQLNLRLQLKMTLTQYPDRFNVEKPGDVMEMKKLIVEKLEKGMGDLLATFKENEVDPLGIGNIVRTKDRTWEEESFYEQYPTLPIHVNVNIQIIHSGLEG</sequence>
<name>A0A2V3A8I4_9BACI</name>
<dbReference type="OrthoDB" id="2592518at2"/>
<dbReference type="Gene3D" id="3.30.300.210">
    <property type="entry name" value="Nutrient germinant receptor protein C, domain 3"/>
    <property type="match status" value="1"/>
</dbReference>
<accession>A0A2V3A8I4</accession>
<dbReference type="InterPro" id="IPR046953">
    <property type="entry name" value="Spore_GerAC-like_C"/>
</dbReference>
<keyword evidence="3" id="KW-0309">Germination</keyword>
<reference evidence="10 11" key="1">
    <citation type="submission" date="2018-05" db="EMBL/GenBank/DDBJ databases">
        <title>Freshwater and sediment microbial communities from various areas in North America, analyzing microbe dynamics in response to fracking.</title>
        <authorList>
            <person name="Lamendella R."/>
        </authorList>
    </citation>
    <scope>NUCLEOTIDE SEQUENCE [LARGE SCALE GENOMIC DNA]</scope>
    <source>
        <strain evidence="10 11">15_TX</strain>
    </source>
</reference>
<comment type="caution">
    <text evidence="10">The sequence shown here is derived from an EMBL/GenBank/DDBJ whole genome shotgun (WGS) entry which is preliminary data.</text>
</comment>
<evidence type="ECO:0000256" key="7">
    <source>
        <dbReference type="ARBA" id="ARBA00023288"/>
    </source>
</evidence>
<dbReference type="GO" id="GO:0016020">
    <property type="term" value="C:membrane"/>
    <property type="evidence" value="ECO:0007669"/>
    <property type="project" value="UniProtKB-SubCell"/>
</dbReference>
<keyword evidence="6" id="KW-0564">Palmitate</keyword>
<dbReference type="EMBL" id="QGTW01000001">
    <property type="protein sequence ID" value="PWW32380.1"/>
    <property type="molecule type" value="Genomic_DNA"/>
</dbReference>
<evidence type="ECO:0000256" key="1">
    <source>
        <dbReference type="ARBA" id="ARBA00004635"/>
    </source>
</evidence>
<keyword evidence="4" id="KW-0732">Signal</keyword>
<evidence type="ECO:0000259" key="8">
    <source>
        <dbReference type="Pfam" id="PF05504"/>
    </source>
</evidence>
<evidence type="ECO:0000313" key="10">
    <source>
        <dbReference type="EMBL" id="PWW32380.1"/>
    </source>
</evidence>
<dbReference type="PANTHER" id="PTHR35789">
    <property type="entry name" value="SPORE GERMINATION PROTEIN B3"/>
    <property type="match status" value="1"/>
</dbReference>
<dbReference type="GO" id="GO:0009847">
    <property type="term" value="P:spore germination"/>
    <property type="evidence" value="ECO:0007669"/>
    <property type="project" value="InterPro"/>
</dbReference>
<evidence type="ECO:0000256" key="3">
    <source>
        <dbReference type="ARBA" id="ARBA00022544"/>
    </source>
</evidence>
<protein>
    <submittedName>
        <fullName evidence="10">Ger(X)C family germination protein</fullName>
    </submittedName>
</protein>
<comment type="subcellular location">
    <subcellularLocation>
        <location evidence="1">Membrane</location>
        <topology evidence="1">Lipid-anchor</topology>
    </subcellularLocation>
</comment>
<proteinExistence type="inferred from homology"/>
<evidence type="ECO:0000313" key="11">
    <source>
        <dbReference type="Proteomes" id="UP000247150"/>
    </source>
</evidence>
<evidence type="ECO:0000259" key="9">
    <source>
        <dbReference type="Pfam" id="PF25198"/>
    </source>
</evidence>
<keyword evidence="7" id="KW-0449">Lipoprotein</keyword>
<dbReference type="Pfam" id="PF25198">
    <property type="entry name" value="Spore_GerAC_N"/>
    <property type="match status" value="1"/>
</dbReference>
<keyword evidence="5" id="KW-0472">Membrane</keyword>
<dbReference type="RefSeq" id="WP_110063315.1">
    <property type="nucleotide sequence ID" value="NZ_QGTW01000001.1"/>
</dbReference>
<evidence type="ECO:0000256" key="6">
    <source>
        <dbReference type="ARBA" id="ARBA00023139"/>
    </source>
</evidence>
<comment type="similarity">
    <text evidence="2">Belongs to the GerABKC lipoprotein family.</text>
</comment>
<dbReference type="PANTHER" id="PTHR35789:SF1">
    <property type="entry name" value="SPORE GERMINATION PROTEIN B3"/>
    <property type="match status" value="1"/>
</dbReference>
<feature type="domain" description="Spore germination protein N-terminal" evidence="9">
    <location>
        <begin position="27"/>
        <end position="190"/>
    </location>
</feature>
<dbReference type="NCBIfam" id="TIGR02887">
    <property type="entry name" value="spore_ger_x_C"/>
    <property type="match status" value="1"/>
</dbReference>
<evidence type="ECO:0000256" key="5">
    <source>
        <dbReference type="ARBA" id="ARBA00023136"/>
    </source>
</evidence>